<accession>A0A158HXN4</accession>
<comment type="caution">
    <text evidence="2">The sequence shown here is derived from an EMBL/GenBank/DDBJ whole genome shotgun (WGS) entry which is preliminary data.</text>
</comment>
<dbReference type="Proteomes" id="UP000054925">
    <property type="component" value="Unassembled WGS sequence"/>
</dbReference>
<protein>
    <recommendedName>
        <fullName evidence="4">Integrase catalytic region</fullName>
    </recommendedName>
</protein>
<evidence type="ECO:0000313" key="2">
    <source>
        <dbReference type="EMBL" id="SAL48907.1"/>
    </source>
</evidence>
<dbReference type="AlphaFoldDB" id="A0A158HXN4"/>
<gene>
    <name evidence="2" type="ORF">AWB67_02220</name>
</gene>
<evidence type="ECO:0008006" key="4">
    <source>
        <dbReference type="Google" id="ProtNLM"/>
    </source>
</evidence>
<evidence type="ECO:0000256" key="1">
    <source>
        <dbReference type="SAM" id="MobiDB-lite"/>
    </source>
</evidence>
<dbReference type="EMBL" id="FCOL02000009">
    <property type="protein sequence ID" value="SAL48907.1"/>
    <property type="molecule type" value="Genomic_DNA"/>
</dbReference>
<sequence>MTTRKELVAALQLRYGSATFSDRIKILDEFVALTGYHRKHAIRLLREKPGAARGTYERNRLYDEAVRLALTVLWEAADRVCGKRLKALIPKLVDAMERHGHLDLDPVIKAKLLQVSAATIDRMLANARAHIDGQRKRRTGVRSAIRRSIPVRTFADWRDPPPGFFEIDMVEHCSGVKSEGGVRPHSHVDGHRQRLDRMCGHAVP</sequence>
<evidence type="ECO:0000313" key="3">
    <source>
        <dbReference type="Proteomes" id="UP000054925"/>
    </source>
</evidence>
<name>A0A158HXN4_9BURK</name>
<feature type="region of interest" description="Disordered" evidence="1">
    <location>
        <begin position="177"/>
        <end position="204"/>
    </location>
</feature>
<proteinExistence type="predicted"/>
<feature type="compositionally biased region" description="Basic and acidic residues" evidence="1">
    <location>
        <begin position="180"/>
        <end position="204"/>
    </location>
</feature>
<keyword evidence="3" id="KW-1185">Reference proteome</keyword>
<organism evidence="2 3">
    <name type="scientific">Caballeronia terrestris</name>
    <dbReference type="NCBI Taxonomy" id="1226301"/>
    <lineage>
        <taxon>Bacteria</taxon>
        <taxon>Pseudomonadati</taxon>
        <taxon>Pseudomonadota</taxon>
        <taxon>Betaproteobacteria</taxon>
        <taxon>Burkholderiales</taxon>
        <taxon>Burkholderiaceae</taxon>
        <taxon>Caballeronia</taxon>
    </lineage>
</organism>
<reference evidence="2" key="1">
    <citation type="submission" date="2016-01" db="EMBL/GenBank/DDBJ databases">
        <authorList>
            <person name="Peeters C."/>
        </authorList>
    </citation>
    <scope>NUCLEOTIDE SEQUENCE [LARGE SCALE GENOMIC DNA]</scope>
    <source>
        <strain evidence="2">LMG 22937</strain>
    </source>
</reference>